<dbReference type="PANTHER" id="PTHR11010:SF117">
    <property type="entry name" value="SERINE PROTEASE 16"/>
    <property type="match status" value="1"/>
</dbReference>
<keyword evidence="5" id="KW-0325">Glycoprotein</keyword>
<dbReference type="Proteomes" id="UP001150907">
    <property type="component" value="Unassembled WGS sequence"/>
</dbReference>
<keyword evidence="3" id="KW-0732">Signal</keyword>
<dbReference type="AlphaFoldDB" id="A0A9W8BHL4"/>
<evidence type="ECO:0000313" key="6">
    <source>
        <dbReference type="EMBL" id="KAJ2008008.1"/>
    </source>
</evidence>
<organism evidence="6 7">
    <name type="scientific">Coemansia thaxteri</name>
    <dbReference type="NCBI Taxonomy" id="2663907"/>
    <lineage>
        <taxon>Eukaryota</taxon>
        <taxon>Fungi</taxon>
        <taxon>Fungi incertae sedis</taxon>
        <taxon>Zoopagomycota</taxon>
        <taxon>Kickxellomycotina</taxon>
        <taxon>Kickxellomycetes</taxon>
        <taxon>Kickxellales</taxon>
        <taxon>Kickxellaceae</taxon>
        <taxon>Coemansia</taxon>
    </lineage>
</organism>
<keyword evidence="4" id="KW-0378">Hydrolase</keyword>
<dbReference type="InterPro" id="IPR008758">
    <property type="entry name" value="Peptidase_S28"/>
</dbReference>
<name>A0A9W8BHL4_9FUNG</name>
<sequence>MQRYYVNNQYYRFGGPVLVYSVGERTASELDLSDGWIDELAKRTNGLSVLLEQRFYGGSIPGPLVGDGLSDSAMWRYLTVEQMMADVKQFVEQAGTIPELTHSTLRHGRALAPLSVVLVGGSFAGSLMAWTKHQYPNLEALVISSSAPLNIVDDFWEFDKMAAQRLPCAKTLSQVIRAIDEAIDRGNATHIAELQRRFGLENVDTAGFVSALTIQVRQQMAPAAQPLARWSCDSLECRMVVVSDVDVLVDVVVIRPDVPLLHPLYDSAQNPPRARSLHIRHEGRHMQG</sequence>
<dbReference type="PANTHER" id="PTHR11010">
    <property type="entry name" value="PROTEASE S28 PRO-X CARBOXYPEPTIDASE-RELATED"/>
    <property type="match status" value="1"/>
</dbReference>
<proteinExistence type="inferred from homology"/>
<dbReference type="InterPro" id="IPR029058">
    <property type="entry name" value="AB_hydrolase_fold"/>
</dbReference>
<gene>
    <name evidence="6" type="ORF">H4R26_000444</name>
</gene>
<keyword evidence="7" id="KW-1185">Reference proteome</keyword>
<dbReference type="EMBL" id="JANBQF010000013">
    <property type="protein sequence ID" value="KAJ2008008.1"/>
    <property type="molecule type" value="Genomic_DNA"/>
</dbReference>
<dbReference type="GO" id="GO:0070008">
    <property type="term" value="F:serine-type exopeptidase activity"/>
    <property type="evidence" value="ECO:0007669"/>
    <property type="project" value="InterPro"/>
</dbReference>
<dbReference type="Gene3D" id="3.40.50.1820">
    <property type="entry name" value="alpha/beta hydrolase"/>
    <property type="match status" value="1"/>
</dbReference>
<comment type="caution">
    <text evidence="6">The sequence shown here is derived from an EMBL/GenBank/DDBJ whole genome shotgun (WGS) entry which is preliminary data.</text>
</comment>
<dbReference type="GO" id="GO:0006508">
    <property type="term" value="P:proteolysis"/>
    <property type="evidence" value="ECO:0007669"/>
    <property type="project" value="UniProtKB-KW"/>
</dbReference>
<evidence type="ECO:0000256" key="5">
    <source>
        <dbReference type="ARBA" id="ARBA00023180"/>
    </source>
</evidence>
<evidence type="ECO:0000256" key="1">
    <source>
        <dbReference type="ARBA" id="ARBA00011079"/>
    </source>
</evidence>
<dbReference type="OrthoDB" id="1735038at2759"/>
<reference evidence="6" key="1">
    <citation type="submission" date="2022-07" db="EMBL/GenBank/DDBJ databases">
        <title>Phylogenomic reconstructions and comparative analyses of Kickxellomycotina fungi.</title>
        <authorList>
            <person name="Reynolds N.K."/>
            <person name="Stajich J.E."/>
            <person name="Barry K."/>
            <person name="Grigoriev I.V."/>
            <person name="Crous P."/>
            <person name="Smith M.E."/>
        </authorList>
    </citation>
    <scope>NUCLEOTIDE SEQUENCE</scope>
    <source>
        <strain evidence="6">IMI 214461</strain>
    </source>
</reference>
<keyword evidence="2" id="KW-0645">Protease</keyword>
<accession>A0A9W8BHL4</accession>
<evidence type="ECO:0000256" key="2">
    <source>
        <dbReference type="ARBA" id="ARBA00022670"/>
    </source>
</evidence>
<evidence type="ECO:0000256" key="3">
    <source>
        <dbReference type="ARBA" id="ARBA00022729"/>
    </source>
</evidence>
<evidence type="ECO:0000313" key="7">
    <source>
        <dbReference type="Proteomes" id="UP001150907"/>
    </source>
</evidence>
<evidence type="ECO:0000256" key="4">
    <source>
        <dbReference type="ARBA" id="ARBA00022801"/>
    </source>
</evidence>
<comment type="similarity">
    <text evidence="1">Belongs to the peptidase S28 family.</text>
</comment>
<protein>
    <submittedName>
        <fullName evidence="6">Uncharacterized protein</fullName>
    </submittedName>
</protein>
<dbReference type="SUPFAM" id="SSF53474">
    <property type="entry name" value="alpha/beta-Hydrolases"/>
    <property type="match status" value="1"/>
</dbReference>
<dbReference type="Pfam" id="PF05577">
    <property type="entry name" value="Peptidase_S28"/>
    <property type="match status" value="1"/>
</dbReference>
<dbReference type="GO" id="GO:0008239">
    <property type="term" value="F:dipeptidyl-peptidase activity"/>
    <property type="evidence" value="ECO:0007669"/>
    <property type="project" value="TreeGrafter"/>
</dbReference>